<feature type="domain" description="Nudix hydrolase" evidence="6">
    <location>
        <begin position="281"/>
        <end position="454"/>
    </location>
</feature>
<evidence type="ECO:0000313" key="7">
    <source>
        <dbReference type="Ensembl" id="ENSHHUP00000049613.1"/>
    </source>
</evidence>
<dbReference type="STRING" id="62062.ENSHHUP00000049613"/>
<evidence type="ECO:0000256" key="2">
    <source>
        <dbReference type="ARBA" id="ARBA00022723"/>
    </source>
</evidence>
<dbReference type="FunFam" id="3.90.79.10:FF:000087">
    <property type="entry name" value="Nudix (nucleoside diphosphate linked moiety X)-type motif 22"/>
    <property type="match status" value="1"/>
</dbReference>
<proteinExistence type="predicted"/>
<evidence type="ECO:0000259" key="6">
    <source>
        <dbReference type="PROSITE" id="PS51462"/>
    </source>
</evidence>
<dbReference type="PANTHER" id="PTHR31835:SF1">
    <property type="entry name" value="URIDINE DIPHOSPHATE GLUCOSE PYROPHOSPHATASE NUDT22"/>
    <property type="match status" value="1"/>
</dbReference>
<protein>
    <submittedName>
        <fullName evidence="7">Nudix (nucleoside diphosphate linked moiety X)-type motif 22</fullName>
    </submittedName>
</protein>
<comment type="cofactor">
    <cofactor evidence="1">
        <name>Mg(2+)</name>
        <dbReference type="ChEBI" id="CHEBI:18420"/>
    </cofactor>
</comment>
<sequence length="477" mass="53202">MARFFSSVKLLWTDSNCLCDRKRERHQSDVTDIHTAHRGISLAGLIRMDPEVSVLLHCTAWGGLLEPQVQVELSARFNRQTEPSLESHIEEVWTERVTMEPWLFNGAKFRLHSFSLASHQPSCPPTPQPPCMNGEGDRDGRQCSIQKEEAGQHETKRNADSGRAEVLRHQRDQIDGVVGERQHNDMDLSSYKQREGNLRDAQTSTPGCRDQHPAVGSSAAEAQPFPQRDVGGKGEGPTPILTLRLGLTCYRDFLGTNWSQRARKLRQRAEAEYGDPLALLAQPLGVGGVLCTADRQVVLIRRSQQVAEARGLLDIPGGHPEPKAVFEGLDEDRIRVEMLQWREEAVVRELFSSVCAEIRDEVNVPLCSLGEPVLMGIALNHTSAGRPSAEFYISCSLTSTEVRELYWQGGIEAQESTDIVFLSQTEVLRLDQSTPLWSELCPSAKGAVLLYQLVLPDREDKSNRSQTPDTAPDKISR</sequence>
<keyword evidence="3" id="KW-0378">Hydrolase</keyword>
<dbReference type="GO" id="GO:0046872">
    <property type="term" value="F:metal ion binding"/>
    <property type="evidence" value="ECO:0007669"/>
    <property type="project" value="UniProtKB-KW"/>
</dbReference>
<evidence type="ECO:0000313" key="8">
    <source>
        <dbReference type="Proteomes" id="UP000314982"/>
    </source>
</evidence>
<dbReference type="PROSITE" id="PS51462">
    <property type="entry name" value="NUDIX"/>
    <property type="match status" value="1"/>
</dbReference>
<feature type="region of interest" description="Disordered" evidence="5">
    <location>
        <begin position="117"/>
        <end position="236"/>
    </location>
</feature>
<name>A0A4W5NHZ9_9TELE</name>
<keyword evidence="8" id="KW-1185">Reference proteome</keyword>
<evidence type="ECO:0000256" key="1">
    <source>
        <dbReference type="ARBA" id="ARBA00001946"/>
    </source>
</evidence>
<accession>A0A4W5NHZ9</accession>
<evidence type="ECO:0000256" key="5">
    <source>
        <dbReference type="SAM" id="MobiDB-lite"/>
    </source>
</evidence>
<dbReference type="InterPro" id="IPR000086">
    <property type="entry name" value="NUDIX_hydrolase_dom"/>
</dbReference>
<dbReference type="GO" id="GO:0052751">
    <property type="term" value="F:GDP-mannose hydrolase activity"/>
    <property type="evidence" value="ECO:0007669"/>
    <property type="project" value="TreeGrafter"/>
</dbReference>
<keyword evidence="2" id="KW-0479">Metal-binding</keyword>
<reference evidence="7" key="2">
    <citation type="submission" date="2025-08" db="UniProtKB">
        <authorList>
            <consortium name="Ensembl"/>
        </authorList>
    </citation>
    <scope>IDENTIFICATION</scope>
</reference>
<dbReference type="PANTHER" id="PTHR31835">
    <property type="entry name" value="URIDINE DIPHOSPHATE GLUCOSE PYROPHOSPHATASE"/>
    <property type="match status" value="1"/>
</dbReference>
<feature type="compositionally biased region" description="Basic and acidic residues" evidence="5">
    <location>
        <begin position="135"/>
        <end position="198"/>
    </location>
</feature>
<dbReference type="InterPro" id="IPR055295">
    <property type="entry name" value="NUDT22/NUDT9-like"/>
</dbReference>
<dbReference type="Ensembl" id="ENSHHUT00000051397.1">
    <property type="protein sequence ID" value="ENSHHUP00000049613.1"/>
    <property type="gene ID" value="ENSHHUG00000030015.1"/>
</dbReference>
<dbReference type="InterPro" id="IPR015797">
    <property type="entry name" value="NUDIX_hydrolase-like_dom_sf"/>
</dbReference>
<dbReference type="AlphaFoldDB" id="A0A4W5NHZ9"/>
<reference evidence="8" key="1">
    <citation type="submission" date="2018-06" db="EMBL/GenBank/DDBJ databases">
        <title>Genome assembly of Danube salmon.</title>
        <authorList>
            <person name="Macqueen D.J."/>
            <person name="Gundappa M.K."/>
        </authorList>
    </citation>
    <scope>NUCLEOTIDE SEQUENCE [LARGE SCALE GENOMIC DNA]</scope>
</reference>
<dbReference type="CDD" id="cd02883">
    <property type="entry name" value="NUDIX_Hydrolase"/>
    <property type="match status" value="1"/>
</dbReference>
<dbReference type="GeneTree" id="ENSGT00390000017869"/>
<dbReference type="SUPFAM" id="SSF55811">
    <property type="entry name" value="Nudix"/>
    <property type="match status" value="1"/>
</dbReference>
<organism evidence="7 8">
    <name type="scientific">Hucho hucho</name>
    <name type="common">huchen</name>
    <dbReference type="NCBI Taxonomy" id="62062"/>
    <lineage>
        <taxon>Eukaryota</taxon>
        <taxon>Metazoa</taxon>
        <taxon>Chordata</taxon>
        <taxon>Craniata</taxon>
        <taxon>Vertebrata</taxon>
        <taxon>Euteleostomi</taxon>
        <taxon>Actinopterygii</taxon>
        <taxon>Neopterygii</taxon>
        <taxon>Teleostei</taxon>
        <taxon>Protacanthopterygii</taxon>
        <taxon>Salmoniformes</taxon>
        <taxon>Salmonidae</taxon>
        <taxon>Salmoninae</taxon>
        <taxon>Hucho</taxon>
    </lineage>
</organism>
<evidence type="ECO:0000256" key="4">
    <source>
        <dbReference type="ARBA" id="ARBA00022842"/>
    </source>
</evidence>
<reference evidence="7" key="3">
    <citation type="submission" date="2025-09" db="UniProtKB">
        <authorList>
            <consortium name="Ensembl"/>
        </authorList>
    </citation>
    <scope>IDENTIFICATION</scope>
</reference>
<dbReference type="Proteomes" id="UP000314982">
    <property type="component" value="Unassembled WGS sequence"/>
</dbReference>
<evidence type="ECO:0000256" key="3">
    <source>
        <dbReference type="ARBA" id="ARBA00022801"/>
    </source>
</evidence>
<dbReference type="Gene3D" id="3.90.79.10">
    <property type="entry name" value="Nucleoside Triphosphate Pyrophosphohydrolase"/>
    <property type="match status" value="1"/>
</dbReference>
<keyword evidence="4" id="KW-0460">Magnesium</keyword>